<evidence type="ECO:0000313" key="2">
    <source>
        <dbReference type="Proteomes" id="UP001595698"/>
    </source>
</evidence>
<dbReference type="EMBL" id="JBHSBC010000039">
    <property type="protein sequence ID" value="MFC3984947.1"/>
    <property type="molecule type" value="Genomic_DNA"/>
</dbReference>
<keyword evidence="2" id="KW-1185">Reference proteome</keyword>
<comment type="caution">
    <text evidence="1">The sequence shown here is derived from an EMBL/GenBank/DDBJ whole genome shotgun (WGS) entry which is preliminary data.</text>
</comment>
<gene>
    <name evidence="1" type="ORF">ACFOYY_32805</name>
</gene>
<dbReference type="RefSeq" id="WP_386194981.1">
    <property type="nucleotide sequence ID" value="NZ_JBHSBC010000039.1"/>
</dbReference>
<accession>A0ABV8F8E1</accession>
<proteinExistence type="predicted"/>
<name>A0ABV8F8E1_9ACTN</name>
<organism evidence="1 2">
    <name type="scientific">Streptosporangium jomthongense</name>
    <dbReference type="NCBI Taxonomy" id="1193683"/>
    <lineage>
        <taxon>Bacteria</taxon>
        <taxon>Bacillati</taxon>
        <taxon>Actinomycetota</taxon>
        <taxon>Actinomycetes</taxon>
        <taxon>Streptosporangiales</taxon>
        <taxon>Streptosporangiaceae</taxon>
        <taxon>Streptosporangium</taxon>
    </lineage>
</organism>
<protein>
    <submittedName>
        <fullName evidence="1">Uncharacterized protein</fullName>
    </submittedName>
</protein>
<evidence type="ECO:0000313" key="1">
    <source>
        <dbReference type="EMBL" id="MFC3984947.1"/>
    </source>
</evidence>
<reference evidence="2" key="1">
    <citation type="journal article" date="2019" name="Int. J. Syst. Evol. Microbiol.">
        <title>The Global Catalogue of Microorganisms (GCM) 10K type strain sequencing project: providing services to taxonomists for standard genome sequencing and annotation.</title>
        <authorList>
            <consortium name="The Broad Institute Genomics Platform"/>
            <consortium name="The Broad Institute Genome Sequencing Center for Infectious Disease"/>
            <person name="Wu L."/>
            <person name="Ma J."/>
        </authorList>
    </citation>
    <scope>NUCLEOTIDE SEQUENCE [LARGE SCALE GENOMIC DNA]</scope>
    <source>
        <strain evidence="2">TBRC 7912</strain>
    </source>
</reference>
<dbReference type="Proteomes" id="UP001595698">
    <property type="component" value="Unassembled WGS sequence"/>
</dbReference>
<sequence>MTTIIPDFGLAAHLDRQTPAPPSAAVTAAREIAAQAARLKTLPIAPEERAAVLGAIGEAAQACARMMNDQVISIDDESTSPCMPDLAYDVSDAAACLGSAGISIERIATGLGHEAADAQDGDQK</sequence>